<dbReference type="RefSeq" id="WP_381023034.1">
    <property type="nucleotide sequence ID" value="NZ_JBHSNY010000006.1"/>
</dbReference>
<dbReference type="Pfam" id="PF00550">
    <property type="entry name" value="PP-binding"/>
    <property type="match status" value="1"/>
</dbReference>
<keyword evidence="1" id="KW-0596">Phosphopantetheine</keyword>
<evidence type="ECO:0000256" key="2">
    <source>
        <dbReference type="ARBA" id="ARBA00022553"/>
    </source>
</evidence>
<evidence type="ECO:0000313" key="4">
    <source>
        <dbReference type="EMBL" id="MFC5635961.1"/>
    </source>
</evidence>
<keyword evidence="5" id="KW-1185">Reference proteome</keyword>
<organism evidence="4 5">
    <name type="scientific">Streptomyces bullii</name>
    <dbReference type="NCBI Taxonomy" id="349910"/>
    <lineage>
        <taxon>Bacteria</taxon>
        <taxon>Bacillati</taxon>
        <taxon>Actinomycetota</taxon>
        <taxon>Actinomycetes</taxon>
        <taxon>Kitasatosporales</taxon>
        <taxon>Streptomycetaceae</taxon>
        <taxon>Streptomyces</taxon>
    </lineage>
</organism>
<keyword evidence="2" id="KW-0597">Phosphoprotein</keyword>
<feature type="domain" description="Polyketide synthase-like phosphopantetheine-binding" evidence="3">
    <location>
        <begin position="54"/>
        <end position="125"/>
    </location>
</feature>
<sequence length="135" mass="14432">MTVDQALLDWFRTGPDARAAVDDDLPADLSFDIAPPSRAALAAADPGERERLLGDYLCQEVGRVLRCPADAVDRDQTMTDLGVGSMTGLELHRRIRAALGVAPELTTILRAENTQVLTRHLMGLLGTPEAGADPA</sequence>
<dbReference type="SMART" id="SM00823">
    <property type="entry name" value="PKS_PP"/>
    <property type="match status" value="1"/>
</dbReference>
<gene>
    <name evidence="4" type="ORF">ACFPZJ_19605</name>
</gene>
<dbReference type="InterPro" id="IPR020806">
    <property type="entry name" value="PKS_PP-bd"/>
</dbReference>
<accession>A0ABW0UR06</accession>
<evidence type="ECO:0000259" key="3">
    <source>
        <dbReference type="SMART" id="SM00823"/>
    </source>
</evidence>
<dbReference type="Gene3D" id="1.10.1200.10">
    <property type="entry name" value="ACP-like"/>
    <property type="match status" value="1"/>
</dbReference>
<evidence type="ECO:0000256" key="1">
    <source>
        <dbReference type="ARBA" id="ARBA00022450"/>
    </source>
</evidence>
<name>A0ABW0UR06_9ACTN</name>
<dbReference type="InterPro" id="IPR009081">
    <property type="entry name" value="PP-bd_ACP"/>
</dbReference>
<dbReference type="InterPro" id="IPR036736">
    <property type="entry name" value="ACP-like_sf"/>
</dbReference>
<comment type="caution">
    <text evidence="4">The sequence shown here is derived from an EMBL/GenBank/DDBJ whole genome shotgun (WGS) entry which is preliminary data.</text>
</comment>
<dbReference type="EMBL" id="JBHSNY010000006">
    <property type="protein sequence ID" value="MFC5635961.1"/>
    <property type="molecule type" value="Genomic_DNA"/>
</dbReference>
<dbReference type="Proteomes" id="UP001596154">
    <property type="component" value="Unassembled WGS sequence"/>
</dbReference>
<dbReference type="SUPFAM" id="SSF47336">
    <property type="entry name" value="ACP-like"/>
    <property type="match status" value="1"/>
</dbReference>
<evidence type="ECO:0000313" key="5">
    <source>
        <dbReference type="Proteomes" id="UP001596154"/>
    </source>
</evidence>
<protein>
    <submittedName>
        <fullName evidence="4">Acyl carrier protein</fullName>
    </submittedName>
</protein>
<reference evidence="5" key="1">
    <citation type="journal article" date="2019" name="Int. J. Syst. Evol. Microbiol.">
        <title>The Global Catalogue of Microorganisms (GCM) 10K type strain sequencing project: providing services to taxonomists for standard genome sequencing and annotation.</title>
        <authorList>
            <consortium name="The Broad Institute Genomics Platform"/>
            <consortium name="The Broad Institute Genome Sequencing Center for Infectious Disease"/>
            <person name="Wu L."/>
            <person name="Ma J."/>
        </authorList>
    </citation>
    <scope>NUCLEOTIDE SEQUENCE [LARGE SCALE GENOMIC DNA]</scope>
    <source>
        <strain evidence="5">CGMCC 4.7248</strain>
    </source>
</reference>
<proteinExistence type="predicted"/>